<feature type="compositionally biased region" description="Low complexity" evidence="1">
    <location>
        <begin position="161"/>
        <end position="175"/>
    </location>
</feature>
<feature type="domain" description="SAF" evidence="3">
    <location>
        <begin position="57"/>
        <end position="118"/>
    </location>
</feature>
<sequence>MEAPASPTLTAGQRPAAPIRAPQRRRRRPAVLALGVALIAAGGLGGSALYLTTGQRVGVLALTQDVPVGQPITAGDLTVVRISLDPALKPLNSDSHVLGMRATTDLKAGQLLTGADLTNDPLVDTGEQVVGLAAKPTQLPASGVQAGAWVVMVFTPSAVGNGSATGGSPTTSGGSSNNGGSGNSGSGGSGGSAAAGTGAAQVQSITLRVVDVGQVSQSDGTVVVDVAVPPQKAAAVADLAASGRFMLLLAATGAQGGGG</sequence>
<dbReference type="AlphaFoldDB" id="A0A931FAN6"/>
<dbReference type="CDD" id="cd11614">
    <property type="entry name" value="SAF_CpaB_FlgA_like"/>
    <property type="match status" value="1"/>
</dbReference>
<name>A0A931FAN6_9ACTN</name>
<dbReference type="Pfam" id="PF08666">
    <property type="entry name" value="SAF"/>
    <property type="match status" value="1"/>
</dbReference>
<evidence type="ECO:0000313" key="4">
    <source>
        <dbReference type="EMBL" id="MBF9066588.1"/>
    </source>
</evidence>
<evidence type="ECO:0000256" key="1">
    <source>
        <dbReference type="SAM" id="MobiDB-lite"/>
    </source>
</evidence>
<gene>
    <name evidence="4" type="ORF">I2501_00880</name>
</gene>
<proteinExistence type="predicted"/>
<dbReference type="SMART" id="SM00858">
    <property type="entry name" value="SAF"/>
    <property type="match status" value="1"/>
</dbReference>
<dbReference type="Proteomes" id="UP000657385">
    <property type="component" value="Unassembled WGS sequence"/>
</dbReference>
<feature type="compositionally biased region" description="Low complexity" evidence="1">
    <location>
        <begin position="11"/>
        <end position="21"/>
    </location>
</feature>
<keyword evidence="4" id="KW-0966">Cell projection</keyword>
<organism evidence="4 5">
    <name type="scientific">Streptacidiphilus fuscans</name>
    <dbReference type="NCBI Taxonomy" id="2789292"/>
    <lineage>
        <taxon>Bacteria</taxon>
        <taxon>Bacillati</taxon>
        <taxon>Actinomycetota</taxon>
        <taxon>Actinomycetes</taxon>
        <taxon>Kitasatosporales</taxon>
        <taxon>Streptomycetaceae</taxon>
        <taxon>Streptacidiphilus</taxon>
    </lineage>
</organism>
<feature type="compositionally biased region" description="Gly residues" evidence="1">
    <location>
        <begin position="176"/>
        <end position="193"/>
    </location>
</feature>
<evidence type="ECO:0000259" key="3">
    <source>
        <dbReference type="SMART" id="SM00858"/>
    </source>
</evidence>
<dbReference type="EMBL" id="JADPRT010000001">
    <property type="protein sequence ID" value="MBF9066588.1"/>
    <property type="molecule type" value="Genomic_DNA"/>
</dbReference>
<feature type="transmembrane region" description="Helical" evidence="2">
    <location>
        <begin position="30"/>
        <end position="51"/>
    </location>
</feature>
<keyword evidence="4" id="KW-0969">Cilium</keyword>
<feature type="region of interest" description="Disordered" evidence="1">
    <location>
        <begin position="1"/>
        <end position="24"/>
    </location>
</feature>
<evidence type="ECO:0000313" key="5">
    <source>
        <dbReference type="Proteomes" id="UP000657385"/>
    </source>
</evidence>
<keyword evidence="2" id="KW-1133">Transmembrane helix</keyword>
<keyword evidence="2" id="KW-0472">Membrane</keyword>
<keyword evidence="4" id="KW-0282">Flagellum</keyword>
<dbReference type="Gene3D" id="3.90.1210.10">
    <property type="entry name" value="Antifreeze-like/N-acetylneuraminic acid synthase C-terminal domain"/>
    <property type="match status" value="1"/>
</dbReference>
<keyword evidence="2" id="KW-0812">Transmembrane</keyword>
<feature type="region of interest" description="Disordered" evidence="1">
    <location>
        <begin position="161"/>
        <end position="195"/>
    </location>
</feature>
<protein>
    <submittedName>
        <fullName evidence="4">Flagella basal body P-ring formation protein FlgA</fullName>
    </submittedName>
</protein>
<comment type="caution">
    <text evidence="4">The sequence shown here is derived from an EMBL/GenBank/DDBJ whole genome shotgun (WGS) entry which is preliminary data.</text>
</comment>
<keyword evidence="5" id="KW-1185">Reference proteome</keyword>
<reference evidence="4" key="1">
    <citation type="submission" date="2020-11" db="EMBL/GenBank/DDBJ databases">
        <title>Isolation and identification of active actinomycetes.</title>
        <authorList>
            <person name="Yu B."/>
        </authorList>
    </citation>
    <scope>NUCLEOTIDE SEQUENCE</scope>
    <source>
        <strain evidence="4">NEAU-YB345</strain>
    </source>
</reference>
<accession>A0A931FAN6</accession>
<dbReference type="InterPro" id="IPR013974">
    <property type="entry name" value="SAF"/>
</dbReference>
<dbReference type="RefSeq" id="WP_196191785.1">
    <property type="nucleotide sequence ID" value="NZ_JADPRT010000001.1"/>
</dbReference>
<evidence type="ECO:0000256" key="2">
    <source>
        <dbReference type="SAM" id="Phobius"/>
    </source>
</evidence>